<dbReference type="InterPro" id="IPR029044">
    <property type="entry name" value="Nucleotide-diphossugar_trans"/>
</dbReference>
<evidence type="ECO:0000259" key="4">
    <source>
        <dbReference type="Pfam" id="PF00535"/>
    </source>
</evidence>
<dbReference type="PANTHER" id="PTHR43179:SF12">
    <property type="entry name" value="GALACTOFURANOSYLTRANSFERASE GLFT2"/>
    <property type="match status" value="1"/>
</dbReference>
<dbReference type="AlphaFoldDB" id="A0A238Z135"/>
<keyword evidence="2" id="KW-0328">Glycosyltransferase</keyword>
<evidence type="ECO:0000313" key="6">
    <source>
        <dbReference type="Proteomes" id="UP000198379"/>
    </source>
</evidence>
<dbReference type="Gene3D" id="3.90.550.10">
    <property type="entry name" value="Spore Coat Polysaccharide Biosynthesis Protein SpsA, Chain A"/>
    <property type="match status" value="1"/>
</dbReference>
<dbReference type="OrthoDB" id="1493960at2"/>
<evidence type="ECO:0000313" key="5">
    <source>
        <dbReference type="EMBL" id="SNR77056.1"/>
    </source>
</evidence>
<organism evidence="5 6">
    <name type="scientific">Dokdonia pacifica</name>
    <dbReference type="NCBI Taxonomy" id="1627892"/>
    <lineage>
        <taxon>Bacteria</taxon>
        <taxon>Pseudomonadati</taxon>
        <taxon>Bacteroidota</taxon>
        <taxon>Flavobacteriia</taxon>
        <taxon>Flavobacteriales</taxon>
        <taxon>Flavobacteriaceae</taxon>
        <taxon>Dokdonia</taxon>
    </lineage>
</organism>
<dbReference type="EMBL" id="FZNY01000002">
    <property type="protein sequence ID" value="SNR77056.1"/>
    <property type="molecule type" value="Genomic_DNA"/>
</dbReference>
<sequence length="293" mass="33425">MKGFSIIIPTLHRTAFLLNTLKDLVLQQYEHPFEVIIVDQSQEKDVEVLNYIKGFDFITYHHITSFKGLPEARNYGATNAIYEYLLYLDDDIRCEPDLLAQHAIFLDANDISMVAGGITEKFKTNSDCEIGKFVSRTATPLRGFHLEGQREVDHAGGGNFSVKKSVYTEVGGIDEQLTKGAALYEETDFCLRFKKTGHTIFYNHKAHMTHLAAETGGCRVSDIRAYIYSLSRNRTIVIYRHLPWHHNITANLYLIKLIVSYTIAYKDIGIFKSYYNGLKDGKRVAKQPSLRTQ</sequence>
<dbReference type="CDD" id="cd00761">
    <property type="entry name" value="Glyco_tranf_GTA_type"/>
    <property type="match status" value="1"/>
</dbReference>
<dbReference type="Proteomes" id="UP000198379">
    <property type="component" value="Unassembled WGS sequence"/>
</dbReference>
<dbReference type="InterPro" id="IPR001173">
    <property type="entry name" value="Glyco_trans_2-like"/>
</dbReference>
<dbReference type="SUPFAM" id="SSF53448">
    <property type="entry name" value="Nucleotide-diphospho-sugar transferases"/>
    <property type="match status" value="1"/>
</dbReference>
<reference evidence="5 6" key="1">
    <citation type="submission" date="2017-06" db="EMBL/GenBank/DDBJ databases">
        <authorList>
            <person name="Kim H.J."/>
            <person name="Triplett B.A."/>
        </authorList>
    </citation>
    <scope>NUCLEOTIDE SEQUENCE [LARGE SCALE GENOMIC DNA]</scope>
    <source>
        <strain evidence="5 6">DSM 25597</strain>
    </source>
</reference>
<comment type="similarity">
    <text evidence="1">Belongs to the glycosyltransferase 2 family.</text>
</comment>
<gene>
    <name evidence="5" type="ORF">SAMN06265376_102524</name>
</gene>
<evidence type="ECO:0000256" key="3">
    <source>
        <dbReference type="ARBA" id="ARBA00022679"/>
    </source>
</evidence>
<keyword evidence="3 5" id="KW-0808">Transferase</keyword>
<accession>A0A238Z135</accession>
<evidence type="ECO:0000256" key="1">
    <source>
        <dbReference type="ARBA" id="ARBA00006739"/>
    </source>
</evidence>
<dbReference type="PANTHER" id="PTHR43179">
    <property type="entry name" value="RHAMNOSYLTRANSFERASE WBBL"/>
    <property type="match status" value="1"/>
</dbReference>
<name>A0A238Z135_9FLAO</name>
<keyword evidence="6" id="KW-1185">Reference proteome</keyword>
<protein>
    <submittedName>
        <fullName evidence="5">Glycosyltransferase, GT2 family</fullName>
    </submittedName>
</protein>
<dbReference type="RefSeq" id="WP_089371261.1">
    <property type="nucleotide sequence ID" value="NZ_BMEP01000001.1"/>
</dbReference>
<evidence type="ECO:0000256" key="2">
    <source>
        <dbReference type="ARBA" id="ARBA00022676"/>
    </source>
</evidence>
<feature type="domain" description="Glycosyltransferase 2-like" evidence="4">
    <location>
        <begin position="5"/>
        <end position="165"/>
    </location>
</feature>
<proteinExistence type="inferred from homology"/>
<dbReference type="Pfam" id="PF00535">
    <property type="entry name" value="Glycos_transf_2"/>
    <property type="match status" value="1"/>
</dbReference>
<dbReference type="GO" id="GO:0016757">
    <property type="term" value="F:glycosyltransferase activity"/>
    <property type="evidence" value="ECO:0007669"/>
    <property type="project" value="UniProtKB-KW"/>
</dbReference>